<evidence type="ECO:0000313" key="2">
    <source>
        <dbReference type="Proteomes" id="UP001221898"/>
    </source>
</evidence>
<dbReference type="EMBL" id="JAINUG010000149">
    <property type="protein sequence ID" value="KAJ8392167.1"/>
    <property type="molecule type" value="Genomic_DNA"/>
</dbReference>
<keyword evidence="2" id="KW-1185">Reference proteome</keyword>
<evidence type="ECO:0000313" key="1">
    <source>
        <dbReference type="EMBL" id="KAJ8392167.1"/>
    </source>
</evidence>
<protein>
    <submittedName>
        <fullName evidence="1">Uncharacterized protein</fullName>
    </submittedName>
</protein>
<comment type="caution">
    <text evidence="1">The sequence shown here is derived from an EMBL/GenBank/DDBJ whole genome shotgun (WGS) entry which is preliminary data.</text>
</comment>
<organism evidence="1 2">
    <name type="scientific">Aldrovandia affinis</name>
    <dbReference type="NCBI Taxonomy" id="143900"/>
    <lineage>
        <taxon>Eukaryota</taxon>
        <taxon>Metazoa</taxon>
        <taxon>Chordata</taxon>
        <taxon>Craniata</taxon>
        <taxon>Vertebrata</taxon>
        <taxon>Euteleostomi</taxon>
        <taxon>Actinopterygii</taxon>
        <taxon>Neopterygii</taxon>
        <taxon>Teleostei</taxon>
        <taxon>Notacanthiformes</taxon>
        <taxon>Halosauridae</taxon>
        <taxon>Aldrovandia</taxon>
    </lineage>
</organism>
<gene>
    <name evidence="1" type="ORF">AAFF_G00079730</name>
</gene>
<name>A0AAD7RXR2_9TELE</name>
<dbReference type="Proteomes" id="UP001221898">
    <property type="component" value="Unassembled WGS sequence"/>
</dbReference>
<sequence length="84" mass="9232">MEDLKLLGVTFQNDGGGKRSWELALRHVLEHTAPDNDGLLPRSSLTTERSGFDALLFQLVGLEGAISPAVDRLAEWVVPSKFNK</sequence>
<dbReference type="AlphaFoldDB" id="A0AAD7RXR2"/>
<accession>A0AAD7RXR2</accession>
<reference evidence="1" key="1">
    <citation type="journal article" date="2023" name="Science">
        <title>Genome structures resolve the early diversification of teleost fishes.</title>
        <authorList>
            <person name="Parey E."/>
            <person name="Louis A."/>
            <person name="Montfort J."/>
            <person name="Bouchez O."/>
            <person name="Roques C."/>
            <person name="Iampietro C."/>
            <person name="Lluch J."/>
            <person name="Castinel A."/>
            <person name="Donnadieu C."/>
            <person name="Desvignes T."/>
            <person name="Floi Bucao C."/>
            <person name="Jouanno E."/>
            <person name="Wen M."/>
            <person name="Mejri S."/>
            <person name="Dirks R."/>
            <person name="Jansen H."/>
            <person name="Henkel C."/>
            <person name="Chen W.J."/>
            <person name="Zahm M."/>
            <person name="Cabau C."/>
            <person name="Klopp C."/>
            <person name="Thompson A.W."/>
            <person name="Robinson-Rechavi M."/>
            <person name="Braasch I."/>
            <person name="Lecointre G."/>
            <person name="Bobe J."/>
            <person name="Postlethwait J.H."/>
            <person name="Berthelot C."/>
            <person name="Roest Crollius H."/>
            <person name="Guiguen Y."/>
        </authorList>
    </citation>
    <scope>NUCLEOTIDE SEQUENCE</scope>
    <source>
        <strain evidence="1">NC1722</strain>
    </source>
</reference>
<proteinExistence type="predicted"/>